<evidence type="ECO:0000256" key="4">
    <source>
        <dbReference type="ARBA" id="ARBA00022475"/>
    </source>
</evidence>
<feature type="transmembrane region" description="Helical" evidence="8">
    <location>
        <begin position="289"/>
        <end position="314"/>
    </location>
</feature>
<feature type="transmembrane region" description="Helical" evidence="8">
    <location>
        <begin position="51"/>
        <end position="76"/>
    </location>
</feature>
<evidence type="ECO:0000256" key="2">
    <source>
        <dbReference type="ARBA" id="ARBA00009773"/>
    </source>
</evidence>
<evidence type="ECO:0000313" key="9">
    <source>
        <dbReference type="EMBL" id="NEU03847.1"/>
    </source>
</evidence>
<dbReference type="Proteomes" id="UP000481872">
    <property type="component" value="Unassembled WGS sequence"/>
</dbReference>
<evidence type="ECO:0000256" key="3">
    <source>
        <dbReference type="ARBA" id="ARBA00022448"/>
    </source>
</evidence>
<keyword evidence="4" id="KW-1003">Cell membrane</keyword>
<keyword evidence="10" id="KW-1185">Reference proteome</keyword>
<dbReference type="PANTHER" id="PTHR21716">
    <property type="entry name" value="TRANSMEMBRANE PROTEIN"/>
    <property type="match status" value="1"/>
</dbReference>
<organism evidence="9 10">
    <name type="scientific">Clostridium senegalense</name>
    <dbReference type="NCBI Taxonomy" id="1465809"/>
    <lineage>
        <taxon>Bacteria</taxon>
        <taxon>Bacillati</taxon>
        <taxon>Bacillota</taxon>
        <taxon>Clostridia</taxon>
        <taxon>Eubacteriales</taxon>
        <taxon>Clostridiaceae</taxon>
        <taxon>Clostridium</taxon>
    </lineage>
</organism>
<gene>
    <name evidence="9" type="ORF">G3M99_03045</name>
</gene>
<evidence type="ECO:0000256" key="7">
    <source>
        <dbReference type="ARBA" id="ARBA00023136"/>
    </source>
</evidence>
<name>A0A6M0H025_9CLOT</name>
<dbReference type="PANTHER" id="PTHR21716:SF53">
    <property type="entry name" value="PERMEASE PERM-RELATED"/>
    <property type="match status" value="1"/>
</dbReference>
<comment type="caution">
    <text evidence="9">The sequence shown here is derived from an EMBL/GenBank/DDBJ whole genome shotgun (WGS) entry which is preliminary data.</text>
</comment>
<feature type="transmembrane region" description="Helical" evidence="8">
    <location>
        <begin position="188"/>
        <end position="214"/>
    </location>
</feature>
<accession>A0A6M0H025</accession>
<feature type="transmembrane region" description="Helical" evidence="8">
    <location>
        <begin position="15"/>
        <end position="39"/>
    </location>
</feature>
<comment type="subcellular location">
    <subcellularLocation>
        <location evidence="1">Cell membrane</location>
        <topology evidence="1">Multi-pass membrane protein</topology>
    </subcellularLocation>
</comment>
<feature type="transmembrane region" description="Helical" evidence="8">
    <location>
        <begin position="220"/>
        <end position="246"/>
    </location>
</feature>
<dbReference type="GO" id="GO:0005886">
    <property type="term" value="C:plasma membrane"/>
    <property type="evidence" value="ECO:0007669"/>
    <property type="project" value="UniProtKB-SubCell"/>
</dbReference>
<dbReference type="AlphaFoldDB" id="A0A6M0H025"/>
<dbReference type="GO" id="GO:0055085">
    <property type="term" value="P:transmembrane transport"/>
    <property type="evidence" value="ECO:0007669"/>
    <property type="project" value="TreeGrafter"/>
</dbReference>
<proteinExistence type="inferred from homology"/>
<keyword evidence="7 8" id="KW-0472">Membrane</keyword>
<comment type="similarity">
    <text evidence="2">Belongs to the autoinducer-2 exporter (AI-2E) (TC 2.A.86) family.</text>
</comment>
<evidence type="ECO:0000256" key="5">
    <source>
        <dbReference type="ARBA" id="ARBA00022692"/>
    </source>
</evidence>
<keyword evidence="6 8" id="KW-1133">Transmembrane helix</keyword>
<dbReference type="EMBL" id="JAAGPU010000003">
    <property type="protein sequence ID" value="NEU03847.1"/>
    <property type="molecule type" value="Genomic_DNA"/>
</dbReference>
<sequence length="328" mass="36796">MIFILLGIYFILKKFPVFLDLTMVVLLSFIISYSLRPYYKFLIRKGMNSRLSALVVILSIMLGIIIIFTILIPSIFKESENLNGLLIAIEEYIVKFKNLEIPMGNNEYIASFMTVVYEKIQILFNELAGSAIEKIIQLGENILLFLIVPTVIYFFLCDDSLILNGLLKFIPNSERPALRKTLLHIDKVLERYIITQFELCGIIGVLTFFSLAFLKVKFPVLLSLINAIFNIIPYFGPVIGAVPIIILSSMTSIKTAVYVSVVLAIIQQVEGDIIGPKIIGDSVNAHPLTILILLLIGGNIGGIVGMIIIIPVWVTIKVIYEDIEAYLF</sequence>
<protein>
    <submittedName>
        <fullName evidence="9">AI-2E family transporter</fullName>
    </submittedName>
</protein>
<dbReference type="Pfam" id="PF01594">
    <property type="entry name" value="AI-2E_transport"/>
    <property type="match status" value="1"/>
</dbReference>
<evidence type="ECO:0000313" key="10">
    <source>
        <dbReference type="Proteomes" id="UP000481872"/>
    </source>
</evidence>
<keyword evidence="5 8" id="KW-0812">Transmembrane</keyword>
<evidence type="ECO:0000256" key="8">
    <source>
        <dbReference type="SAM" id="Phobius"/>
    </source>
</evidence>
<feature type="transmembrane region" description="Helical" evidence="8">
    <location>
        <begin position="142"/>
        <end position="167"/>
    </location>
</feature>
<keyword evidence="3" id="KW-0813">Transport</keyword>
<evidence type="ECO:0000256" key="6">
    <source>
        <dbReference type="ARBA" id="ARBA00022989"/>
    </source>
</evidence>
<evidence type="ECO:0000256" key="1">
    <source>
        <dbReference type="ARBA" id="ARBA00004651"/>
    </source>
</evidence>
<dbReference type="InterPro" id="IPR002549">
    <property type="entry name" value="AI-2E-like"/>
</dbReference>
<reference evidence="9 10" key="1">
    <citation type="submission" date="2020-02" db="EMBL/GenBank/DDBJ databases">
        <title>Genome assembly of a novel Clostridium senegalense strain.</title>
        <authorList>
            <person name="Gupta T.B."/>
            <person name="Jauregui R."/>
            <person name="Maclean P."/>
            <person name="Nawarathana A."/>
            <person name="Brightwell G."/>
        </authorList>
    </citation>
    <scope>NUCLEOTIDE SEQUENCE [LARGE SCALE GENOMIC DNA]</scope>
    <source>
        <strain evidence="9 10">AGRFS4</strain>
    </source>
</reference>